<feature type="transmembrane region" description="Helical" evidence="1">
    <location>
        <begin position="82"/>
        <end position="100"/>
    </location>
</feature>
<feature type="transmembrane region" description="Helical" evidence="1">
    <location>
        <begin position="171"/>
        <end position="196"/>
    </location>
</feature>
<sequence length="310" mass="32341">MAGASLLTLLDDVTTLLDDVALLTKTTTQKTAGVLGDDLALNAQQVSGVRADRELPVVWAVAKGSLKNKAILVPGAMLISSFTPWAITPILLVGGAYLCLEGFEKVAHKYLPHESDADEARASARAAAGKTPAELEKMKIKGAIKTDFVLSIEILSIALGTVQGASLLNQFLVLSLVALLVTVGVYGLVAAIVRLDDVGMYLEKKRSAFSKAVGRKIILSAPILMKILTFVGTVAMFLVGGGLLVHSIPMLSEAMHSIEHAVEAAPVAGKALSFVVPMLVEAIVGLVAGGVVLAAVSFVTNLVDRVKPKA</sequence>
<keyword evidence="1" id="KW-1133">Transmembrane helix</keyword>
<dbReference type="EMBL" id="CP031226">
    <property type="protein sequence ID" value="AXH60208.1"/>
    <property type="molecule type" value="Genomic_DNA"/>
</dbReference>
<dbReference type="RefSeq" id="WP_005742678.1">
    <property type="nucleotide sequence ID" value="NZ_CP031226.1"/>
</dbReference>
<feature type="transmembrane region" description="Helical" evidence="1">
    <location>
        <begin position="217"/>
        <end position="245"/>
    </location>
</feature>
<keyword evidence="1" id="KW-0472">Membrane</keyword>
<evidence type="ECO:0000313" key="2">
    <source>
        <dbReference type="EMBL" id="AXH60208.1"/>
    </source>
</evidence>
<dbReference type="PANTHER" id="PTHR30503">
    <property type="entry name" value="INNER MEMBRANE PROTEIN YEDI"/>
    <property type="match status" value="1"/>
</dbReference>
<geneLocation type="plasmid" evidence="3">
    <name>pmppla107</name>
</geneLocation>
<dbReference type="AlphaFoldDB" id="A0AAD0PWT5"/>
<dbReference type="InterPro" id="IPR008526">
    <property type="entry name" value="YedI"/>
</dbReference>
<keyword evidence="1" id="KW-0812">Transmembrane</keyword>
<reference evidence="2 3" key="1">
    <citation type="journal article" date="2011" name="PLoS Pathog.">
        <title>Dynamic evolution of pathogenicity revealed by sequencing and comparative genomics of 19 Pseudomonas syringae isolates.</title>
        <authorList>
            <person name="Baltrus D.A."/>
            <person name="Nishimura M.T."/>
            <person name="Romanchuk A."/>
            <person name="Chang J.H."/>
            <person name="Mukhtar M.S."/>
            <person name="Cherkis K."/>
            <person name="Roach J."/>
            <person name="Grant S.R."/>
            <person name="Jones C.D."/>
            <person name="Dangl J.L."/>
        </authorList>
    </citation>
    <scope>NUCLEOTIDE SEQUENCE [LARGE SCALE GENOMIC DNA]</scope>
    <source>
        <strain evidence="2 3">M301315</strain>
    </source>
</reference>
<dbReference type="GeneID" id="39473903"/>
<dbReference type="Proteomes" id="UP000006426">
    <property type="component" value="Plasmid pmppla107"/>
</dbReference>
<feature type="transmembrane region" description="Helical" evidence="1">
    <location>
        <begin position="148"/>
        <end position="165"/>
    </location>
</feature>
<organism evidence="2 3">
    <name type="scientific">Pseudomonas amygdali pv. lachrymans str. M301315</name>
    <dbReference type="NCBI Taxonomy" id="629260"/>
    <lineage>
        <taxon>Bacteria</taxon>
        <taxon>Pseudomonadati</taxon>
        <taxon>Pseudomonadota</taxon>
        <taxon>Gammaproteobacteria</taxon>
        <taxon>Pseudomonadales</taxon>
        <taxon>Pseudomonadaceae</taxon>
        <taxon>Pseudomonas</taxon>
        <taxon>Pseudomonas amygdali</taxon>
    </lineage>
</organism>
<evidence type="ECO:0000313" key="3">
    <source>
        <dbReference type="Proteomes" id="UP000006426"/>
    </source>
</evidence>
<feature type="transmembrane region" description="Helical" evidence="1">
    <location>
        <begin position="282"/>
        <end position="303"/>
    </location>
</feature>
<evidence type="ECO:0000256" key="1">
    <source>
        <dbReference type="SAM" id="Phobius"/>
    </source>
</evidence>
<dbReference type="PIRSF" id="PIRSF016660">
    <property type="entry name" value="YedI"/>
    <property type="match status" value="1"/>
</dbReference>
<accession>A0AAD0PWT5</accession>
<name>A0AAD0PWT5_PSEAV</name>
<keyword evidence="2" id="KW-0614">Plasmid</keyword>
<dbReference type="Pfam" id="PF05661">
    <property type="entry name" value="DUF808"/>
    <property type="match status" value="1"/>
</dbReference>
<gene>
    <name evidence="2" type="ORF">PLA107_034035</name>
</gene>
<proteinExistence type="predicted"/>
<protein>
    <submittedName>
        <fullName evidence="2">DUF808 domain-containing protein</fullName>
    </submittedName>
</protein>
<dbReference type="PANTHER" id="PTHR30503:SF3">
    <property type="entry name" value="INNER MEMBRANE PROTEIN YEDI"/>
    <property type="match status" value="1"/>
</dbReference>
<dbReference type="GO" id="GO:0005886">
    <property type="term" value="C:plasma membrane"/>
    <property type="evidence" value="ECO:0007669"/>
    <property type="project" value="TreeGrafter"/>
</dbReference>